<dbReference type="PANTHER" id="PTHR31332:SF0">
    <property type="entry name" value="7-HYDROXYMETHYL CHLOROPHYLL A REDUCTASE, CHLOROPLASTIC"/>
    <property type="match status" value="1"/>
</dbReference>
<name>A0A6H9GNU9_MICAE</name>
<evidence type="ECO:0000259" key="1">
    <source>
        <dbReference type="Pfam" id="PF04422"/>
    </source>
</evidence>
<dbReference type="RefSeq" id="WP_159250564.1">
    <property type="nucleotide sequence ID" value="NZ_BJCH01000082.1"/>
</dbReference>
<dbReference type="InterPro" id="IPR007525">
    <property type="entry name" value="FrhB_FdhB_C"/>
</dbReference>
<dbReference type="InterPro" id="IPR045220">
    <property type="entry name" value="FRHB/FDHB/HCAR-like"/>
</dbReference>
<dbReference type="Pfam" id="PF04422">
    <property type="entry name" value="FrhB_FdhB_N"/>
    <property type="match status" value="1"/>
</dbReference>
<sequence>MNSLAPHLKAKALKSNSRRPAKELCSECGLCDTYYIHYVKEACAFLNQQIADLEAAAHGKSRDLNQENDLYFGVHQEMMAAKKKQAIPGAQWTGIVSTIACEMLNLGLVEGVVCVQNTAEDRFQPQPILARTTEEILAAKVNKPTLSPNLSVLEEIEKSGMKRLLVIGVGCQIQALRAVEKKLGLEKLYVLGTPCVDNVTRSGLQKFLETTSRSPETVVHYEFMQDFRVHFKHEDGSMEMVPFFGLKTNKLKDVFAPSCMTCFDYVNSLADLVVGYMGAPFGWQWIMVRNDTGKEMLELVKDQLDTQDVMSSGDRKQAVQNSIPAYDKGVTLPMWAAKMMGVVIEKIGPKGLEYARFSIDSHFTRNYLYVKRNYPEKLAAHVPEYAKKIVEQYKLPD</sequence>
<dbReference type="Pfam" id="PF04432">
    <property type="entry name" value="FrhB_FdhB_C"/>
    <property type="match status" value="1"/>
</dbReference>
<feature type="domain" description="Coenzyme F420 hydrogenase/dehydrogenase beta subunit N-terminal" evidence="1">
    <location>
        <begin position="78"/>
        <end position="154"/>
    </location>
</feature>
<dbReference type="PANTHER" id="PTHR31332">
    <property type="entry name" value="7-HYDROXYMETHYL CHLOROPHYLL A REDUCTASE, CHLOROPLASTIC"/>
    <property type="match status" value="1"/>
</dbReference>
<dbReference type="Proteomes" id="UP000438874">
    <property type="component" value="Unassembled WGS sequence"/>
</dbReference>
<accession>A0A6H9GNU9</accession>
<gene>
    <name evidence="3" type="ORF">NIES3787_38200</name>
</gene>
<proteinExistence type="predicted"/>
<evidence type="ECO:0000313" key="3">
    <source>
        <dbReference type="EMBL" id="GCL48106.1"/>
    </source>
</evidence>
<organism evidence="3 4">
    <name type="scientific">Microcystis aeruginosa NIES-3787</name>
    <dbReference type="NCBI Taxonomy" id="2517782"/>
    <lineage>
        <taxon>Bacteria</taxon>
        <taxon>Bacillati</taxon>
        <taxon>Cyanobacteriota</taxon>
        <taxon>Cyanophyceae</taxon>
        <taxon>Oscillatoriophycideae</taxon>
        <taxon>Chroococcales</taxon>
        <taxon>Microcystaceae</taxon>
        <taxon>Microcystis</taxon>
    </lineage>
</organism>
<dbReference type="AlphaFoldDB" id="A0A6H9GNU9"/>
<dbReference type="EMBL" id="BJCH01000082">
    <property type="protein sequence ID" value="GCL48106.1"/>
    <property type="molecule type" value="Genomic_DNA"/>
</dbReference>
<feature type="domain" description="Coenzyme F420 hydrogenase/dehydrogenase beta subunit C-terminal" evidence="2">
    <location>
        <begin position="162"/>
        <end position="307"/>
    </location>
</feature>
<comment type="caution">
    <text evidence="3">The sequence shown here is derived from an EMBL/GenBank/DDBJ whole genome shotgun (WGS) entry which is preliminary data.</text>
</comment>
<evidence type="ECO:0000313" key="4">
    <source>
        <dbReference type="Proteomes" id="UP000438874"/>
    </source>
</evidence>
<reference evidence="3 4" key="1">
    <citation type="submission" date="2019-02" db="EMBL/GenBank/DDBJ databases">
        <title>Draft genome sequence of Arthrospira platensis NIES-3787.</title>
        <authorList>
            <person name="Yamaguchi H."/>
            <person name="Suzuki S."/>
            <person name="Kawachi M."/>
        </authorList>
    </citation>
    <scope>NUCLEOTIDE SEQUENCE [LARGE SCALE GENOMIC DNA]</scope>
    <source>
        <strain evidence="3 4">NIES-3787</strain>
    </source>
</reference>
<evidence type="ECO:0000259" key="2">
    <source>
        <dbReference type="Pfam" id="PF04432"/>
    </source>
</evidence>
<dbReference type="GO" id="GO:0052592">
    <property type="term" value="F:oxidoreductase activity, acting on CH or CH2 groups, with an iron-sulfur protein as acceptor"/>
    <property type="evidence" value="ECO:0007669"/>
    <property type="project" value="TreeGrafter"/>
</dbReference>
<dbReference type="InterPro" id="IPR007516">
    <property type="entry name" value="Co_F420_Hydgase/DH_bsu_N"/>
</dbReference>
<protein>
    <submittedName>
        <fullName evidence="3">Coenzyme F420 hydrogenase subunit beta</fullName>
    </submittedName>
</protein>